<name>A0A543NJ23_9ACTN</name>
<dbReference type="Proteomes" id="UP000317422">
    <property type="component" value="Unassembled WGS sequence"/>
</dbReference>
<proteinExistence type="inferred from homology"/>
<comment type="caution">
    <text evidence="3">The sequence shown here is derived from an EMBL/GenBank/DDBJ whole genome shotgun (WGS) entry which is preliminary data.</text>
</comment>
<dbReference type="PANTHER" id="PTHR43669:SF3">
    <property type="entry name" value="ALCOHOL DEHYDROGENASE, PUTATIVE (AFU_ORTHOLOGUE AFUA_3G03445)-RELATED"/>
    <property type="match status" value="1"/>
</dbReference>
<dbReference type="AlphaFoldDB" id="A0A543NJ23"/>
<dbReference type="EMBL" id="VFQC01000001">
    <property type="protein sequence ID" value="TQN31839.1"/>
    <property type="molecule type" value="Genomic_DNA"/>
</dbReference>
<comment type="similarity">
    <text evidence="1">Belongs to the short-chain dehydrogenases/reductases (SDR) family.</text>
</comment>
<dbReference type="CDD" id="cd05233">
    <property type="entry name" value="SDR_c"/>
    <property type="match status" value="1"/>
</dbReference>
<reference evidence="3 4" key="1">
    <citation type="submission" date="2019-06" db="EMBL/GenBank/DDBJ databases">
        <title>Sequencing the genomes of 1000 actinobacteria strains.</title>
        <authorList>
            <person name="Klenk H.-P."/>
        </authorList>
    </citation>
    <scope>NUCLEOTIDE SEQUENCE [LARGE SCALE GENOMIC DNA]</scope>
    <source>
        <strain evidence="3 4">DSM 45015</strain>
    </source>
</reference>
<dbReference type="PRINTS" id="PR00081">
    <property type="entry name" value="GDHRDH"/>
</dbReference>
<evidence type="ECO:0000313" key="3">
    <source>
        <dbReference type="EMBL" id="TQN31839.1"/>
    </source>
</evidence>
<evidence type="ECO:0000313" key="4">
    <source>
        <dbReference type="Proteomes" id="UP000317422"/>
    </source>
</evidence>
<keyword evidence="4" id="KW-1185">Reference proteome</keyword>
<evidence type="ECO:0000256" key="2">
    <source>
        <dbReference type="ARBA" id="ARBA00023002"/>
    </source>
</evidence>
<evidence type="ECO:0000256" key="1">
    <source>
        <dbReference type="ARBA" id="ARBA00006484"/>
    </source>
</evidence>
<dbReference type="RefSeq" id="WP_141923432.1">
    <property type="nucleotide sequence ID" value="NZ_VFQC01000001.1"/>
</dbReference>
<accession>A0A543NJ23</accession>
<protein>
    <submittedName>
        <fullName evidence="3">3-oxoacyl-[acyl-carrier protein] reductase</fullName>
    </submittedName>
</protein>
<sequence>MELGLRGAKVVVTGASRGIGRAIAHTFADEGADVAICARSPEPLAEAARELRAAGGTVVHQAVDVTDDAGIRGFVDHAARELGGVDVLVSNVSAGGGATWQQSYETDLMPFVRIAEQAQPHLAASRRGGAIVLISTTSALHTGPPSGAGAYGAVKAAMNQHAAALGRSLPSEGIRVNTVSPGPVEFEGGGWARRRENAPDFYERIRSSIPMGRLGAPEEIARTVVFLASPAASFTTGVNVAVDGGFLDQV</sequence>
<dbReference type="InterPro" id="IPR036291">
    <property type="entry name" value="NAD(P)-bd_dom_sf"/>
</dbReference>
<dbReference type="OrthoDB" id="8959163at2"/>
<dbReference type="Gene3D" id="3.40.50.720">
    <property type="entry name" value="NAD(P)-binding Rossmann-like Domain"/>
    <property type="match status" value="1"/>
</dbReference>
<gene>
    <name evidence="3" type="ORF">FHX37_1760</name>
</gene>
<dbReference type="InterPro" id="IPR002347">
    <property type="entry name" value="SDR_fam"/>
</dbReference>
<dbReference type="PANTHER" id="PTHR43669">
    <property type="entry name" value="5-KETO-D-GLUCONATE 5-REDUCTASE"/>
    <property type="match status" value="1"/>
</dbReference>
<dbReference type="GO" id="GO:0016491">
    <property type="term" value="F:oxidoreductase activity"/>
    <property type="evidence" value="ECO:0007669"/>
    <property type="project" value="UniProtKB-KW"/>
</dbReference>
<organism evidence="3 4">
    <name type="scientific">Haloactinospora alba</name>
    <dbReference type="NCBI Taxonomy" id="405555"/>
    <lineage>
        <taxon>Bacteria</taxon>
        <taxon>Bacillati</taxon>
        <taxon>Actinomycetota</taxon>
        <taxon>Actinomycetes</taxon>
        <taxon>Streptosporangiales</taxon>
        <taxon>Nocardiopsidaceae</taxon>
        <taxon>Haloactinospora</taxon>
    </lineage>
</organism>
<dbReference type="FunFam" id="3.40.50.720:FF:000084">
    <property type="entry name" value="Short-chain dehydrogenase reductase"/>
    <property type="match status" value="1"/>
</dbReference>
<dbReference type="Pfam" id="PF13561">
    <property type="entry name" value="adh_short_C2"/>
    <property type="match status" value="1"/>
</dbReference>
<keyword evidence="2" id="KW-0560">Oxidoreductase</keyword>
<dbReference type="SUPFAM" id="SSF51735">
    <property type="entry name" value="NAD(P)-binding Rossmann-fold domains"/>
    <property type="match status" value="1"/>
</dbReference>